<comment type="caution">
    <text evidence="1">The sequence shown here is derived from an EMBL/GenBank/DDBJ whole genome shotgun (WGS) entry which is preliminary data.</text>
</comment>
<proteinExistence type="predicted"/>
<keyword evidence="2" id="KW-1185">Reference proteome</keyword>
<reference evidence="1 2" key="1">
    <citation type="journal article" date="2015" name="Genome Biol. Evol.">
        <title>Comparative Genomics of a Bacterivorous Green Alga Reveals Evolutionary Causalities and Consequences of Phago-Mixotrophic Mode of Nutrition.</title>
        <authorList>
            <person name="Burns J.A."/>
            <person name="Paasch A."/>
            <person name="Narechania A."/>
            <person name="Kim E."/>
        </authorList>
    </citation>
    <scope>NUCLEOTIDE SEQUENCE [LARGE SCALE GENOMIC DNA]</scope>
    <source>
        <strain evidence="1 2">PLY_AMNH</strain>
    </source>
</reference>
<organism evidence="1 2">
    <name type="scientific">Cymbomonas tetramitiformis</name>
    <dbReference type="NCBI Taxonomy" id="36881"/>
    <lineage>
        <taxon>Eukaryota</taxon>
        <taxon>Viridiplantae</taxon>
        <taxon>Chlorophyta</taxon>
        <taxon>Pyramimonadophyceae</taxon>
        <taxon>Pyramimonadales</taxon>
        <taxon>Pyramimonadaceae</taxon>
        <taxon>Cymbomonas</taxon>
    </lineage>
</organism>
<protein>
    <submittedName>
        <fullName evidence="1">Uncharacterized protein</fullName>
    </submittedName>
</protein>
<accession>A0AAE0BYE6</accession>
<name>A0AAE0BYE6_9CHLO</name>
<dbReference type="AlphaFoldDB" id="A0AAE0BYE6"/>
<evidence type="ECO:0000313" key="1">
    <source>
        <dbReference type="EMBL" id="KAK3244130.1"/>
    </source>
</evidence>
<evidence type="ECO:0000313" key="2">
    <source>
        <dbReference type="Proteomes" id="UP001190700"/>
    </source>
</evidence>
<sequence>MGEALCTSALAAAGERLQSMADDPMTHGGVTQLVTEIDGLMSAISASAAGGPQRYKNLVKYLQARGCTAARACADVAPG</sequence>
<dbReference type="Proteomes" id="UP001190700">
    <property type="component" value="Unassembled WGS sequence"/>
</dbReference>
<gene>
    <name evidence="1" type="ORF">CYMTET_46247</name>
</gene>
<dbReference type="EMBL" id="LGRX02032228">
    <property type="protein sequence ID" value="KAK3244130.1"/>
    <property type="molecule type" value="Genomic_DNA"/>
</dbReference>